<keyword evidence="4 12" id="KW-1134">Transmembrane beta strand</keyword>
<evidence type="ECO:0000256" key="2">
    <source>
        <dbReference type="ARBA" id="ARBA00009810"/>
    </source>
</evidence>
<dbReference type="Pfam" id="PF00593">
    <property type="entry name" value="TonB_dep_Rec_b-barrel"/>
    <property type="match status" value="1"/>
</dbReference>
<evidence type="ECO:0000256" key="5">
    <source>
        <dbReference type="ARBA" id="ARBA00022692"/>
    </source>
</evidence>
<dbReference type="STRING" id="492660.SAMN05192566_2011"/>
<evidence type="ECO:0000259" key="15">
    <source>
        <dbReference type="Pfam" id="PF07715"/>
    </source>
</evidence>
<protein>
    <submittedName>
        <fullName evidence="16">Vitamin B12 transporter</fullName>
    </submittedName>
</protein>
<dbReference type="Gene3D" id="2.40.170.20">
    <property type="entry name" value="TonB-dependent receptor, beta-barrel domain"/>
    <property type="match status" value="1"/>
</dbReference>
<dbReference type="Proteomes" id="UP000198629">
    <property type="component" value="Unassembled WGS sequence"/>
</dbReference>
<keyword evidence="6" id="KW-0732">Signal</keyword>
<evidence type="ECO:0000256" key="12">
    <source>
        <dbReference type="PROSITE-ProRule" id="PRU01360"/>
    </source>
</evidence>
<gene>
    <name evidence="16" type="ORF">SAMN05192566_2011</name>
</gene>
<proteinExistence type="inferred from homology"/>
<dbReference type="GO" id="GO:0015889">
    <property type="term" value="P:cobalamin transport"/>
    <property type="evidence" value="ECO:0007669"/>
    <property type="project" value="TreeGrafter"/>
</dbReference>
<dbReference type="PROSITE" id="PS52016">
    <property type="entry name" value="TONB_DEPENDENT_REC_3"/>
    <property type="match status" value="1"/>
</dbReference>
<evidence type="ECO:0000256" key="3">
    <source>
        <dbReference type="ARBA" id="ARBA00022448"/>
    </source>
</evidence>
<keyword evidence="11 12" id="KW-0998">Cell outer membrane</keyword>
<dbReference type="InterPro" id="IPR000531">
    <property type="entry name" value="Beta-barrel_TonB"/>
</dbReference>
<evidence type="ECO:0000256" key="1">
    <source>
        <dbReference type="ARBA" id="ARBA00004571"/>
    </source>
</evidence>
<dbReference type="EMBL" id="FNFX01000004">
    <property type="protein sequence ID" value="SDK67907.1"/>
    <property type="molecule type" value="Genomic_DNA"/>
</dbReference>
<name>A0A1G9DVJ2_9PROT</name>
<comment type="similarity">
    <text evidence="2 12 13">Belongs to the TonB-dependent receptor family.</text>
</comment>
<evidence type="ECO:0000259" key="14">
    <source>
        <dbReference type="Pfam" id="PF00593"/>
    </source>
</evidence>
<evidence type="ECO:0000256" key="9">
    <source>
        <dbReference type="ARBA" id="ARBA00023136"/>
    </source>
</evidence>
<keyword evidence="8 13" id="KW-0798">TonB box</keyword>
<dbReference type="InterPro" id="IPR012910">
    <property type="entry name" value="Plug_dom"/>
</dbReference>
<evidence type="ECO:0000256" key="10">
    <source>
        <dbReference type="ARBA" id="ARBA00023170"/>
    </source>
</evidence>
<reference evidence="17" key="1">
    <citation type="submission" date="2016-10" db="EMBL/GenBank/DDBJ databases">
        <authorList>
            <person name="Varghese N."/>
            <person name="Submissions S."/>
        </authorList>
    </citation>
    <scope>NUCLEOTIDE SEQUENCE [LARGE SCALE GENOMIC DNA]</scope>
    <source>
        <strain evidence="17">CBMB127</strain>
    </source>
</reference>
<keyword evidence="3 12" id="KW-0813">Transport</keyword>
<dbReference type="InterPro" id="IPR039426">
    <property type="entry name" value="TonB-dep_rcpt-like"/>
</dbReference>
<dbReference type="GO" id="GO:0009279">
    <property type="term" value="C:cell outer membrane"/>
    <property type="evidence" value="ECO:0007669"/>
    <property type="project" value="UniProtKB-SubCell"/>
</dbReference>
<evidence type="ECO:0000256" key="4">
    <source>
        <dbReference type="ARBA" id="ARBA00022452"/>
    </source>
</evidence>
<sequence length="623" mass="68661">MHRNIIKTLIVIYPALAFSEVNLNNITAQSTALDEITVTAARTPISTRTATGDITIIEREEIERLSGGGLVDLLKLQPGMQIVSNGGMGTSTSVYMRGTNADQLVVLVDGIRVNSATSGTTAFENLPLSTIDRIEILRGPASSLYGSDAIGGVIQIFTRRGQSDKTRLYGNVGAGSYDTYTGSAGLSSQYKALQFGAQISSYDTRGISARKHPPLRVDKDRDGYNNLSGSAYATLNFAEGHSLNLNFFGSDGQNHYDSGFNNYTNMHQQAYSATLKDKINQYWTSTLKYGVGQDRSFTFDKPTSQSKFDSEQTQLTWQHDFALPVGVLTFAYDRLEQDILTSTNGTRNIDRTRNNDSFTLGYAGQYEAHSAQISLREDHNTQYGNFVTGGLGYGYSLSPEWQITAQYGSAFKAPTFNQLYYPNFGDPNLAPEKSDNLETSLRYQNAIMQAKFTVFDNHIRDLIQNAGPATPGCTLGGFCPLNAGKVEIQGITSELAYTLDSNWQLSGNLTVQSPRVDETDNLLARRSQRYGNLLVQYTSGDWNWSAEINAFSKRYDNAANTKVLAGYALLNSTLSYKLNRDWKLQARANNILDKDYVLAAATSTVNYNTMGANVFFSLNYAMQ</sequence>
<dbReference type="Gene3D" id="2.170.130.10">
    <property type="entry name" value="TonB-dependent receptor, plug domain"/>
    <property type="match status" value="1"/>
</dbReference>
<keyword evidence="7" id="KW-0406">Ion transport</keyword>
<evidence type="ECO:0000313" key="16">
    <source>
        <dbReference type="EMBL" id="SDK67907.1"/>
    </source>
</evidence>
<dbReference type="Pfam" id="PF07715">
    <property type="entry name" value="Plug"/>
    <property type="match status" value="1"/>
</dbReference>
<evidence type="ECO:0000256" key="6">
    <source>
        <dbReference type="ARBA" id="ARBA00022729"/>
    </source>
</evidence>
<dbReference type="PANTHER" id="PTHR30069">
    <property type="entry name" value="TONB-DEPENDENT OUTER MEMBRANE RECEPTOR"/>
    <property type="match status" value="1"/>
</dbReference>
<organism evidence="16 17">
    <name type="scientific">Methylophilus rhizosphaerae</name>
    <dbReference type="NCBI Taxonomy" id="492660"/>
    <lineage>
        <taxon>Bacteria</taxon>
        <taxon>Pseudomonadati</taxon>
        <taxon>Pseudomonadota</taxon>
        <taxon>Betaproteobacteria</taxon>
        <taxon>Nitrosomonadales</taxon>
        <taxon>Methylophilaceae</taxon>
        <taxon>Methylophilus</taxon>
    </lineage>
</organism>
<accession>A0A1G9DVJ2</accession>
<dbReference type="OrthoDB" id="183532at2"/>
<keyword evidence="10" id="KW-0675">Receptor</keyword>
<keyword evidence="17" id="KW-1185">Reference proteome</keyword>
<dbReference type="InterPro" id="IPR037066">
    <property type="entry name" value="Plug_dom_sf"/>
</dbReference>
<dbReference type="CDD" id="cd01347">
    <property type="entry name" value="ligand_gated_channel"/>
    <property type="match status" value="1"/>
</dbReference>
<dbReference type="SUPFAM" id="SSF56935">
    <property type="entry name" value="Porins"/>
    <property type="match status" value="1"/>
</dbReference>
<evidence type="ECO:0000256" key="13">
    <source>
        <dbReference type="RuleBase" id="RU003357"/>
    </source>
</evidence>
<evidence type="ECO:0000256" key="11">
    <source>
        <dbReference type="ARBA" id="ARBA00023237"/>
    </source>
</evidence>
<evidence type="ECO:0000256" key="8">
    <source>
        <dbReference type="ARBA" id="ARBA00023077"/>
    </source>
</evidence>
<feature type="domain" description="TonB-dependent receptor-like beta-barrel" evidence="14">
    <location>
        <begin position="173"/>
        <end position="591"/>
    </location>
</feature>
<dbReference type="PANTHER" id="PTHR30069:SF53">
    <property type="entry name" value="COLICIN I RECEPTOR-RELATED"/>
    <property type="match status" value="1"/>
</dbReference>
<dbReference type="AlphaFoldDB" id="A0A1G9DVJ2"/>
<evidence type="ECO:0000256" key="7">
    <source>
        <dbReference type="ARBA" id="ARBA00023065"/>
    </source>
</evidence>
<keyword evidence="5 12" id="KW-0812">Transmembrane</keyword>
<keyword evidence="9 12" id="KW-0472">Membrane</keyword>
<dbReference type="RefSeq" id="WP_091472026.1">
    <property type="nucleotide sequence ID" value="NZ_FNFX01000004.1"/>
</dbReference>
<dbReference type="GO" id="GO:0006811">
    <property type="term" value="P:monoatomic ion transport"/>
    <property type="evidence" value="ECO:0007669"/>
    <property type="project" value="UniProtKB-KW"/>
</dbReference>
<comment type="subcellular location">
    <subcellularLocation>
        <location evidence="1 12">Cell outer membrane</location>
        <topology evidence="1 12">Multi-pass membrane protein</topology>
    </subcellularLocation>
</comment>
<feature type="domain" description="TonB-dependent receptor plug" evidence="15">
    <location>
        <begin position="48"/>
        <end position="153"/>
    </location>
</feature>
<evidence type="ECO:0000313" key="17">
    <source>
        <dbReference type="Proteomes" id="UP000198629"/>
    </source>
</evidence>
<dbReference type="InterPro" id="IPR036942">
    <property type="entry name" value="Beta-barrel_TonB_sf"/>
</dbReference>